<organism evidence="2 3">
    <name type="scientific">Metabacillus litoralis</name>
    <dbReference type="NCBI Taxonomy" id="152268"/>
    <lineage>
        <taxon>Bacteria</taxon>
        <taxon>Bacillati</taxon>
        <taxon>Bacillota</taxon>
        <taxon>Bacilli</taxon>
        <taxon>Bacillales</taxon>
        <taxon>Bacillaceae</taxon>
        <taxon>Metabacillus</taxon>
    </lineage>
</organism>
<keyword evidence="1" id="KW-0812">Transmembrane</keyword>
<accession>A0A5C6VWB6</accession>
<name>A0A5C6VWB6_9BACI</name>
<reference evidence="2 3" key="1">
    <citation type="journal article" date="2005" name="Int. J. Syst. Evol. Microbiol.">
        <title>Bacillus litoralis sp. nov., isolated from a tidal flat of the Yellow Sea in Korea.</title>
        <authorList>
            <person name="Yoon J.H."/>
            <person name="Oh T.K."/>
        </authorList>
    </citation>
    <scope>NUCLEOTIDE SEQUENCE [LARGE SCALE GENOMIC DNA]</scope>
    <source>
        <strain evidence="2 3">SW-211</strain>
    </source>
</reference>
<dbReference type="EMBL" id="VOQF01000012">
    <property type="protein sequence ID" value="TXC89280.1"/>
    <property type="molecule type" value="Genomic_DNA"/>
</dbReference>
<dbReference type="Proteomes" id="UP000321363">
    <property type="component" value="Unassembled WGS sequence"/>
</dbReference>
<dbReference type="RefSeq" id="WP_146949946.1">
    <property type="nucleotide sequence ID" value="NZ_VOQF01000012.1"/>
</dbReference>
<keyword evidence="3" id="KW-1185">Reference proteome</keyword>
<feature type="transmembrane region" description="Helical" evidence="1">
    <location>
        <begin position="48"/>
        <end position="67"/>
    </location>
</feature>
<proteinExistence type="predicted"/>
<dbReference type="AlphaFoldDB" id="A0A5C6VWB6"/>
<comment type="caution">
    <text evidence="2">The sequence shown here is derived from an EMBL/GenBank/DDBJ whole genome shotgun (WGS) entry which is preliminary data.</text>
</comment>
<evidence type="ECO:0008006" key="4">
    <source>
        <dbReference type="Google" id="ProtNLM"/>
    </source>
</evidence>
<evidence type="ECO:0000313" key="3">
    <source>
        <dbReference type="Proteomes" id="UP000321363"/>
    </source>
</evidence>
<keyword evidence="1" id="KW-0472">Membrane</keyword>
<evidence type="ECO:0000313" key="2">
    <source>
        <dbReference type="EMBL" id="TXC89280.1"/>
    </source>
</evidence>
<feature type="transmembrane region" description="Helical" evidence="1">
    <location>
        <begin position="16"/>
        <end position="36"/>
    </location>
</feature>
<evidence type="ECO:0000256" key="1">
    <source>
        <dbReference type="SAM" id="Phobius"/>
    </source>
</evidence>
<dbReference type="OrthoDB" id="2856937at2"/>
<gene>
    <name evidence="2" type="ORF">FS935_17545</name>
</gene>
<sequence length="149" mass="17930">MKSNQKLLYKARTQGIIKFMLGIYLLTFSVGTITFYLREELTQQNFRFFTKTSLLYLIFCFLLYWAIKSQKLILKEDHLILTIFGWNRYKISIYEIEKCEFGKLNGEIVIHITLNKKIKCAFPYYPFQKAWEEISYTIKEKNKSIQIHL</sequence>
<protein>
    <recommendedName>
        <fullName evidence="4">DUF5673 domain-containing protein</fullName>
    </recommendedName>
</protein>
<keyword evidence="1" id="KW-1133">Transmembrane helix</keyword>